<dbReference type="AlphaFoldDB" id="A0A6P6EGK9"/>
<dbReference type="InterPro" id="IPR001363">
    <property type="entry name" value="Prot_inh_fetuin_CS"/>
</dbReference>
<protein>
    <recommendedName>
        <fullName evidence="18">Sarcolemmal membrane-associated protein</fullName>
    </recommendedName>
</protein>
<feature type="coiled-coil region" evidence="19">
    <location>
        <begin position="235"/>
        <end position="389"/>
    </location>
</feature>
<dbReference type="GO" id="GO:0005789">
    <property type="term" value="C:endoplasmic reticulum membrane"/>
    <property type="evidence" value="ECO:0007669"/>
    <property type="project" value="UniProtKB-SubCell"/>
</dbReference>
<dbReference type="InterPro" id="IPR008984">
    <property type="entry name" value="SMAD_FHA_dom_sf"/>
</dbReference>
<dbReference type="Pfam" id="PF00498">
    <property type="entry name" value="FHA"/>
    <property type="match status" value="1"/>
</dbReference>
<evidence type="ECO:0000313" key="24">
    <source>
        <dbReference type="RefSeq" id="XP_023571459.1"/>
    </source>
</evidence>
<dbReference type="GO" id="GO:0005813">
    <property type="term" value="C:centrosome"/>
    <property type="evidence" value="ECO:0007669"/>
    <property type="project" value="UniProtKB-SubCell"/>
</dbReference>
<evidence type="ECO:0000256" key="14">
    <source>
        <dbReference type="ARBA" id="ARBA00057671"/>
    </source>
</evidence>
<dbReference type="SMART" id="SM00240">
    <property type="entry name" value="FHA"/>
    <property type="match status" value="1"/>
</dbReference>
<evidence type="ECO:0000256" key="12">
    <source>
        <dbReference type="ARBA" id="ARBA00023212"/>
    </source>
</evidence>
<evidence type="ECO:0000256" key="2">
    <source>
        <dbReference type="ARBA" id="ARBA00004300"/>
    </source>
</evidence>
<dbReference type="PROSITE" id="PS01255">
    <property type="entry name" value="FETUIN_2"/>
    <property type="match status" value="1"/>
</dbReference>
<evidence type="ECO:0000256" key="21">
    <source>
        <dbReference type="SAM" id="Phobius"/>
    </source>
</evidence>
<evidence type="ECO:0000256" key="18">
    <source>
        <dbReference type="ARBA" id="ARBA00074026"/>
    </source>
</evidence>
<keyword evidence="10" id="KW-0496">Mitochondrion</keyword>
<dbReference type="PANTHER" id="PTHR15715">
    <property type="entry name" value="CENTROSOMAL PROTEIN OF 170 KDA"/>
    <property type="match status" value="1"/>
</dbReference>
<reference evidence="24" key="1">
    <citation type="submission" date="2025-08" db="UniProtKB">
        <authorList>
            <consortium name="RefSeq"/>
        </authorList>
    </citation>
    <scope>IDENTIFICATION</scope>
</reference>
<keyword evidence="12" id="KW-0206">Cytoskeleton</keyword>
<keyword evidence="9 19" id="KW-0175">Coiled coil</keyword>
<evidence type="ECO:0000256" key="17">
    <source>
        <dbReference type="ARBA" id="ARBA00066015"/>
    </source>
</evidence>
<feature type="transmembrane region" description="Helical" evidence="21">
    <location>
        <begin position="799"/>
        <end position="818"/>
    </location>
</feature>
<dbReference type="InterPro" id="IPR000253">
    <property type="entry name" value="FHA_dom"/>
</dbReference>
<dbReference type="InParanoid" id="A0A6P6EGK9"/>
<keyword evidence="5" id="KW-0597">Phosphoprotein</keyword>
<evidence type="ECO:0000256" key="4">
    <source>
        <dbReference type="ARBA" id="ARBA00022490"/>
    </source>
</evidence>
<evidence type="ECO:0000256" key="1">
    <source>
        <dbReference type="ARBA" id="ARBA00004163"/>
    </source>
</evidence>
<feature type="coiled-coil region" evidence="19">
    <location>
        <begin position="174"/>
        <end position="201"/>
    </location>
</feature>
<dbReference type="FunFam" id="2.60.200.20:FF:000003">
    <property type="entry name" value="sarcolemmal membrane-associated protein isoform X2"/>
    <property type="match status" value="1"/>
</dbReference>
<dbReference type="RefSeq" id="XP_023571459.1">
    <property type="nucleotide sequence ID" value="XM_023715691.1"/>
</dbReference>
<feature type="compositionally biased region" description="Basic and acidic residues" evidence="20">
    <location>
        <begin position="434"/>
        <end position="444"/>
    </location>
</feature>
<keyword evidence="11 21" id="KW-0472">Membrane</keyword>
<accession>A0A6P6EGK9</accession>
<feature type="domain" description="FHA" evidence="22">
    <location>
        <begin position="28"/>
        <end position="85"/>
    </location>
</feature>
<dbReference type="GO" id="GO:0072659">
    <property type="term" value="P:protein localization to plasma membrane"/>
    <property type="evidence" value="ECO:0007669"/>
    <property type="project" value="TreeGrafter"/>
</dbReference>
<name>A0A6P6EGK9_OCTDE</name>
<dbReference type="GO" id="GO:1900825">
    <property type="term" value="P:regulation of membrane depolarization during cardiac muscle cell action potential"/>
    <property type="evidence" value="ECO:0007669"/>
    <property type="project" value="TreeGrafter"/>
</dbReference>
<dbReference type="CDD" id="cd22679">
    <property type="entry name" value="FHA_SLMAP"/>
    <property type="match status" value="1"/>
</dbReference>
<evidence type="ECO:0000256" key="13">
    <source>
        <dbReference type="ARBA" id="ARBA00046294"/>
    </source>
</evidence>
<feature type="region of interest" description="Disordered" evidence="20">
    <location>
        <begin position="434"/>
        <end position="465"/>
    </location>
</feature>
<evidence type="ECO:0000256" key="10">
    <source>
        <dbReference type="ARBA" id="ARBA00023128"/>
    </source>
</evidence>
<dbReference type="InterPro" id="IPR051176">
    <property type="entry name" value="Cent_Immune-Sig_Mod"/>
</dbReference>
<keyword evidence="4" id="KW-0963">Cytoplasm</keyword>
<dbReference type="PROSITE" id="PS50006">
    <property type="entry name" value="FHA_DOMAIN"/>
    <property type="match status" value="1"/>
</dbReference>
<dbReference type="Proteomes" id="UP000515203">
    <property type="component" value="Unplaced"/>
</dbReference>
<comment type="function">
    <text evidence="14">Associates with the striatin-interacting phosphatase and kinase (STRIPAK) core complex, forming the extended (SIKE1:SLMAP)STRIPAK complex. The (SIKE1:SLMAP)STRIPAK complex dephosphorylates STK3 leading to the inhibition of Hippo signaling and the control of cell growth. May play a role during myoblast fusion.</text>
</comment>
<evidence type="ECO:0000256" key="9">
    <source>
        <dbReference type="ARBA" id="ARBA00023054"/>
    </source>
</evidence>
<evidence type="ECO:0000256" key="11">
    <source>
        <dbReference type="ARBA" id="ARBA00023136"/>
    </source>
</evidence>
<dbReference type="GO" id="GO:0042383">
    <property type="term" value="C:sarcolemma"/>
    <property type="evidence" value="ECO:0007669"/>
    <property type="project" value="UniProtKB-SubCell"/>
</dbReference>
<keyword evidence="23" id="KW-1185">Reference proteome</keyword>
<proteinExistence type="inferred from homology"/>
<evidence type="ECO:0000256" key="20">
    <source>
        <dbReference type="SAM" id="MobiDB-lite"/>
    </source>
</evidence>
<comment type="similarity">
    <text evidence="16">Belongs to the SLMAP family.</text>
</comment>
<dbReference type="GO" id="GO:0031966">
    <property type="term" value="C:mitochondrial membrane"/>
    <property type="evidence" value="ECO:0007669"/>
    <property type="project" value="UniProtKB-SubCell"/>
</dbReference>
<keyword evidence="7" id="KW-0256">Endoplasmic reticulum</keyword>
<dbReference type="PANTHER" id="PTHR15715:SF22">
    <property type="entry name" value="SARCOLEMMAL MEMBRANE-ASSOCIATED PROTEIN"/>
    <property type="match status" value="1"/>
</dbReference>
<keyword evidence="8 21" id="KW-1133">Transmembrane helix</keyword>
<evidence type="ECO:0000256" key="7">
    <source>
        <dbReference type="ARBA" id="ARBA00022824"/>
    </source>
</evidence>
<gene>
    <name evidence="24" type="primary">Slmap</name>
</gene>
<evidence type="ECO:0000313" key="23">
    <source>
        <dbReference type="Proteomes" id="UP000515203"/>
    </source>
</evidence>
<evidence type="ECO:0000256" key="6">
    <source>
        <dbReference type="ARBA" id="ARBA00022692"/>
    </source>
</evidence>
<evidence type="ECO:0000256" key="3">
    <source>
        <dbReference type="ARBA" id="ARBA00022475"/>
    </source>
</evidence>
<evidence type="ECO:0000256" key="5">
    <source>
        <dbReference type="ARBA" id="ARBA00022553"/>
    </source>
</evidence>
<sequence length="826" mass="94841">MPSALAIFTCRPNSHPFQERHVYLDEPIKIGRSVARCRPAQNNATFDCKVLSRNHALVWFDHKTGKFYLQDTKSSNGTFINSQRLSRGSEESPPCEILSGDIIQFGVDVTENTRKGTVTHGCIVSTIKLFLPDGMEARLRSDVIHSPIPSPVDKVAANTPSMYSQELFQLSQYLQEALHREQMLEQKLATLQRLLAITQEASDTSWQALIDEDRLLSRLEVMGNQLQACSKNQTEDSLRKELIALQEDKHNYETTAKESLRRVLQEKIEVVRKLSEVERSLSNTEDECTHLKEMNERTQEELRELANKYNGAVNEIKDLSDKLKVAEGRQEEIQQKGQAEKKELQHKIDEMEEKEQELQAKIEALQADNDFTNERLTALQVRLEHLQEKTLKECNSLGLQVEDFLPKINGSTEKEKLIVEGHLTKVVEETKLSKENQAKAKESDLSDTLSPSKEKSSDDTTDAQMDEQDLNEPLAKVSLLKDDSQGVQSEIEAKQEIQHLRKELIEAQELARTSKQKCFELQALLEEERKAYRNQVEESAKQIQVLQAQLQRLHIDIETLREEKDNEITSSRDELLSARDEILLLHQAAAKAASERDTDIASLQEELKKVRAELDRWRKAASEYEREITGLQNSFQLRCQQCEDQQREEAMRLHGELEKLRKEWNVLETECHSLKRENVLLSSELQRQEKELHNSQKQSLELTSDLSILQMTRKELENQVGSLKEQHLRDSADLKTLLSKAESQAKDVQKEYEKTQTVLSELKLKFEMTEQEKQSITDQLKQCKDNLKLLREKGNNKPWPWMPMLAALVAVTAIVLYVPGLARASP</sequence>
<dbReference type="GeneID" id="101568006"/>
<comment type="subcellular location">
    <subcellularLocation>
        <location evidence="15">Cell membrane</location>
        <location evidence="15">Sarcolemma</location>
        <topology evidence="15">Single-pass type IV membrane protein</topology>
    </subcellularLocation>
    <subcellularLocation>
        <location evidence="2">Cytoplasm</location>
        <location evidence="2">Cytoskeleton</location>
        <location evidence="2">Microtubule organizing center</location>
        <location evidence="2">Centrosome</location>
    </subcellularLocation>
    <subcellularLocation>
        <location evidence="1">Endoplasmic reticulum membrane</location>
        <topology evidence="1">Single-pass type IV membrane protein</topology>
    </subcellularLocation>
    <subcellularLocation>
        <location evidence="13">Mitochondrion membrane</location>
        <topology evidence="13">Single-pass type IV membrane protein</topology>
    </subcellularLocation>
</comment>
<dbReference type="Gene3D" id="2.60.200.20">
    <property type="match status" value="1"/>
</dbReference>
<evidence type="ECO:0000256" key="8">
    <source>
        <dbReference type="ARBA" id="ARBA00022989"/>
    </source>
</evidence>
<dbReference type="CDD" id="cd21911">
    <property type="entry name" value="CC1_SLMAP"/>
    <property type="match status" value="1"/>
</dbReference>
<dbReference type="GO" id="GO:0005615">
    <property type="term" value="C:extracellular space"/>
    <property type="evidence" value="ECO:0007669"/>
    <property type="project" value="InterPro"/>
</dbReference>
<evidence type="ECO:0000256" key="19">
    <source>
        <dbReference type="SAM" id="Coils"/>
    </source>
</evidence>
<comment type="subunit">
    <text evidence="17">Homodimer. Interacts with myosin. Interacts with SIKE1 and both associate with the STRIPAK core complex composed of PP2A catalytic and scaffolding subunits, the striatins (PP2A regulatory subunits), the striatin-associated proteins MOB4, STRIP1 and STRIP2, PDCD10 and members of the STE20 kinases, such as STK24 and STK26. Interacts (via FHA domain) with STK3 (when phosphorylated); the interaction associates STK3 with the STRIPAK complex.</text>
</comment>
<keyword evidence="6 21" id="KW-0812">Transmembrane</keyword>
<evidence type="ECO:0000259" key="22">
    <source>
        <dbReference type="PROSITE" id="PS50006"/>
    </source>
</evidence>
<dbReference type="FunCoup" id="A0A6P6EGK9">
    <property type="interactions" value="989"/>
</dbReference>
<keyword evidence="3" id="KW-1003">Cell membrane</keyword>
<evidence type="ECO:0000256" key="16">
    <source>
        <dbReference type="ARBA" id="ARBA00061687"/>
    </source>
</evidence>
<dbReference type="OrthoDB" id="687730at2759"/>
<feature type="coiled-coil region" evidence="19">
    <location>
        <begin position="490"/>
        <end position="793"/>
    </location>
</feature>
<organism evidence="23 24">
    <name type="scientific">Octodon degus</name>
    <name type="common">Degu</name>
    <name type="synonym">Sciurus degus</name>
    <dbReference type="NCBI Taxonomy" id="10160"/>
    <lineage>
        <taxon>Eukaryota</taxon>
        <taxon>Metazoa</taxon>
        <taxon>Chordata</taxon>
        <taxon>Craniata</taxon>
        <taxon>Vertebrata</taxon>
        <taxon>Euteleostomi</taxon>
        <taxon>Mammalia</taxon>
        <taxon>Eutheria</taxon>
        <taxon>Euarchontoglires</taxon>
        <taxon>Glires</taxon>
        <taxon>Rodentia</taxon>
        <taxon>Hystricomorpha</taxon>
        <taxon>Octodontidae</taxon>
        <taxon>Octodon</taxon>
    </lineage>
</organism>
<dbReference type="CTD" id="7871"/>
<dbReference type="SUPFAM" id="SSF49879">
    <property type="entry name" value="SMAD/FHA domain"/>
    <property type="match status" value="1"/>
</dbReference>
<evidence type="ECO:0000256" key="15">
    <source>
        <dbReference type="ARBA" id="ARBA00060409"/>
    </source>
</evidence>